<dbReference type="Proteomes" id="UP000549616">
    <property type="component" value="Unassembled WGS sequence"/>
</dbReference>
<dbReference type="SUPFAM" id="SSF51161">
    <property type="entry name" value="Trimeric LpxA-like enzymes"/>
    <property type="match status" value="1"/>
</dbReference>
<reference evidence="1 2" key="1">
    <citation type="submission" date="2020-07" db="EMBL/GenBank/DDBJ databases">
        <title>Sequencing the genomes of 1000 actinobacteria strains.</title>
        <authorList>
            <person name="Klenk H.-P."/>
        </authorList>
    </citation>
    <scope>NUCLEOTIDE SEQUENCE [LARGE SCALE GENOMIC DNA]</scope>
    <source>
        <strain evidence="1 2">DSM 104006</strain>
    </source>
</reference>
<dbReference type="Gene3D" id="2.160.10.10">
    <property type="entry name" value="Hexapeptide repeat proteins"/>
    <property type="match status" value="1"/>
</dbReference>
<sequence length="54" mass="5480">MPDHILYAYGPEKPVIGKSCAIIAAGAVVTADVPAYTIVGGNPADIAAIEEARV</sequence>
<dbReference type="GO" id="GO:0016740">
    <property type="term" value="F:transferase activity"/>
    <property type="evidence" value="ECO:0007669"/>
    <property type="project" value="UniProtKB-KW"/>
</dbReference>
<organism evidence="1 2">
    <name type="scientific">Amycolatopsis endophytica</name>
    <dbReference type="NCBI Taxonomy" id="860233"/>
    <lineage>
        <taxon>Bacteria</taxon>
        <taxon>Bacillati</taxon>
        <taxon>Actinomycetota</taxon>
        <taxon>Actinomycetes</taxon>
        <taxon>Pseudonocardiales</taxon>
        <taxon>Pseudonocardiaceae</taxon>
        <taxon>Amycolatopsis</taxon>
    </lineage>
</organism>
<evidence type="ECO:0000313" key="2">
    <source>
        <dbReference type="Proteomes" id="UP000549616"/>
    </source>
</evidence>
<name>A0A853B2S2_9PSEU</name>
<dbReference type="RefSeq" id="WP_179771174.1">
    <property type="nucleotide sequence ID" value="NZ_JACCFK010000001.1"/>
</dbReference>
<protein>
    <submittedName>
        <fullName evidence="1">Acetyltransferase-like isoleucine patch superfamily enzyme</fullName>
    </submittedName>
</protein>
<evidence type="ECO:0000313" key="1">
    <source>
        <dbReference type="EMBL" id="NYI89433.1"/>
    </source>
</evidence>
<accession>A0A853B2S2</accession>
<dbReference type="InterPro" id="IPR011004">
    <property type="entry name" value="Trimer_LpxA-like_sf"/>
</dbReference>
<dbReference type="EMBL" id="JACCFK010000001">
    <property type="protein sequence ID" value="NYI89433.1"/>
    <property type="molecule type" value="Genomic_DNA"/>
</dbReference>
<proteinExistence type="predicted"/>
<keyword evidence="1" id="KW-0808">Transferase</keyword>
<dbReference type="AlphaFoldDB" id="A0A853B2S2"/>
<keyword evidence="2" id="KW-1185">Reference proteome</keyword>
<gene>
    <name evidence="1" type="ORF">HNR02_002756</name>
</gene>
<comment type="caution">
    <text evidence="1">The sequence shown here is derived from an EMBL/GenBank/DDBJ whole genome shotgun (WGS) entry which is preliminary data.</text>
</comment>